<protein>
    <submittedName>
        <fullName evidence="1">Uncharacterized protein</fullName>
    </submittedName>
</protein>
<proteinExistence type="predicted"/>
<evidence type="ECO:0000313" key="2">
    <source>
        <dbReference type="Proteomes" id="UP001311915"/>
    </source>
</evidence>
<keyword evidence="2" id="KW-1185">Reference proteome</keyword>
<dbReference type="PANTHER" id="PTHR47481:SF28">
    <property type="entry name" value="RETROTRANSPOSON COPIA-LIKE N-TERMINAL DOMAIN-CONTAINING PROTEIN"/>
    <property type="match status" value="1"/>
</dbReference>
<gene>
    <name evidence="1" type="ORF">R3W88_033337</name>
</gene>
<evidence type="ECO:0000313" key="1">
    <source>
        <dbReference type="EMBL" id="KAK4707123.1"/>
    </source>
</evidence>
<reference evidence="1 2" key="1">
    <citation type="submission" date="2023-10" db="EMBL/GenBank/DDBJ databases">
        <title>Genome-Wide Identification Analysis in wild type Solanum Pinnatisectum Reveals Some Genes Defensing Phytophthora Infestans.</title>
        <authorList>
            <person name="Sun C."/>
        </authorList>
    </citation>
    <scope>NUCLEOTIDE SEQUENCE [LARGE SCALE GENOMIC DNA]</scope>
    <source>
        <strain evidence="1">LQN</strain>
        <tissue evidence="1">Leaf</tissue>
    </source>
</reference>
<organism evidence="1 2">
    <name type="scientific">Solanum pinnatisectum</name>
    <name type="common">tansyleaf nightshade</name>
    <dbReference type="NCBI Taxonomy" id="50273"/>
    <lineage>
        <taxon>Eukaryota</taxon>
        <taxon>Viridiplantae</taxon>
        <taxon>Streptophyta</taxon>
        <taxon>Embryophyta</taxon>
        <taxon>Tracheophyta</taxon>
        <taxon>Spermatophyta</taxon>
        <taxon>Magnoliopsida</taxon>
        <taxon>eudicotyledons</taxon>
        <taxon>Gunneridae</taxon>
        <taxon>Pentapetalae</taxon>
        <taxon>asterids</taxon>
        <taxon>lamiids</taxon>
        <taxon>Solanales</taxon>
        <taxon>Solanaceae</taxon>
        <taxon>Solanoideae</taxon>
        <taxon>Solaneae</taxon>
        <taxon>Solanum</taxon>
    </lineage>
</organism>
<dbReference type="Proteomes" id="UP001311915">
    <property type="component" value="Unassembled WGS sequence"/>
</dbReference>
<dbReference type="EMBL" id="JAWPEI010000027">
    <property type="protein sequence ID" value="KAK4707123.1"/>
    <property type="molecule type" value="Genomic_DNA"/>
</dbReference>
<comment type="caution">
    <text evidence="1">The sequence shown here is derived from an EMBL/GenBank/DDBJ whole genome shotgun (WGS) entry which is preliminary data.</text>
</comment>
<sequence>MDSPNQFIAATIQPYCPSFTHLSILDSNSQTISLPANSPSATILTTTKGTSDSTSNLAFTAWKKQDKILLLWLKTTISHSILPYIMHISTTPQVMQLQHQLQTTTKGFSTTMDYVDKKRTISHSLALVARPITDEELMSAILFGINFSYGPFHSAINPHLDSLTTDSLLGLLLQEEEKLPEETKSLQLQANVMSHQYSNRSPINGYPNRQTFTTLKKSSGRSTNNNPLVLLVDHLLALFFKYVRNSTTMLVIATTTTTWIHTHLINPLTIHNPIW</sequence>
<name>A0AAV9K1G2_9SOLN</name>
<dbReference type="PANTHER" id="PTHR47481">
    <property type="match status" value="1"/>
</dbReference>
<accession>A0AAV9K1G2</accession>
<dbReference type="AlphaFoldDB" id="A0AAV9K1G2"/>